<dbReference type="RefSeq" id="WP_146923357.1">
    <property type="nucleotide sequence ID" value="NZ_CP042430.1"/>
</dbReference>
<dbReference type="KEGG" id="bsol:FSW04_25335"/>
<keyword evidence="3" id="KW-1185">Reference proteome</keyword>
<name>A0A5B8UD21_9ACTN</name>
<evidence type="ECO:0000313" key="3">
    <source>
        <dbReference type="Proteomes" id="UP000321805"/>
    </source>
</evidence>
<feature type="compositionally biased region" description="Acidic residues" evidence="1">
    <location>
        <begin position="9"/>
        <end position="18"/>
    </location>
</feature>
<evidence type="ECO:0000313" key="2">
    <source>
        <dbReference type="EMBL" id="QEC50581.1"/>
    </source>
</evidence>
<reference evidence="2 3" key="1">
    <citation type="journal article" date="2018" name="J. Microbiol.">
        <title>Baekduia soli gen. nov., sp. nov., a novel bacterium isolated from the soil of Baekdu Mountain and proposal of a novel family name, Baekduiaceae fam. nov.</title>
        <authorList>
            <person name="An D.S."/>
            <person name="Siddiqi M.Z."/>
            <person name="Kim K.H."/>
            <person name="Yu H.S."/>
            <person name="Im W.T."/>
        </authorList>
    </citation>
    <scope>NUCLEOTIDE SEQUENCE [LARGE SCALE GENOMIC DNA]</scope>
    <source>
        <strain evidence="2 3">BR7-21</strain>
    </source>
</reference>
<accession>A0A5B8UD21</accession>
<protein>
    <submittedName>
        <fullName evidence="2">Uncharacterized protein</fullName>
    </submittedName>
</protein>
<dbReference type="Proteomes" id="UP000321805">
    <property type="component" value="Chromosome"/>
</dbReference>
<organism evidence="2 3">
    <name type="scientific">Baekduia soli</name>
    <dbReference type="NCBI Taxonomy" id="496014"/>
    <lineage>
        <taxon>Bacteria</taxon>
        <taxon>Bacillati</taxon>
        <taxon>Actinomycetota</taxon>
        <taxon>Thermoleophilia</taxon>
        <taxon>Solirubrobacterales</taxon>
        <taxon>Baekduiaceae</taxon>
        <taxon>Baekduia</taxon>
    </lineage>
</organism>
<dbReference type="AlphaFoldDB" id="A0A5B8UD21"/>
<gene>
    <name evidence="2" type="ORF">FSW04_25335</name>
</gene>
<sequence length="61" mass="6562">MPEHHPEAADVDLPEPEDALSGVPARGTDHEPADLDDREVDLDDPDAHDPPIDDTEAPGED</sequence>
<feature type="compositionally biased region" description="Acidic residues" evidence="1">
    <location>
        <begin position="52"/>
        <end position="61"/>
    </location>
</feature>
<dbReference type="EMBL" id="CP042430">
    <property type="protein sequence ID" value="QEC50581.1"/>
    <property type="molecule type" value="Genomic_DNA"/>
</dbReference>
<feature type="region of interest" description="Disordered" evidence="1">
    <location>
        <begin position="1"/>
        <end position="61"/>
    </location>
</feature>
<evidence type="ECO:0000256" key="1">
    <source>
        <dbReference type="SAM" id="MobiDB-lite"/>
    </source>
</evidence>
<proteinExistence type="predicted"/>